<gene>
    <name evidence="1" type="ORF">V2J18_09995</name>
</gene>
<protein>
    <recommendedName>
        <fullName evidence="3">Lipoprotein</fullName>
    </recommendedName>
</protein>
<evidence type="ECO:0000313" key="2">
    <source>
        <dbReference type="Proteomes" id="UP001387215"/>
    </source>
</evidence>
<keyword evidence="2" id="KW-1185">Reference proteome</keyword>
<sequence>MAKELVRNAVLLASVLAMNGCTRAPGESAKETIVIQDEDPIAVEINAAARSAETKYDHIHKAQTARPTADRADALAPAIGVAELRQRILRLTATLSTEADTESENVARMMGSPFTPELLTIREGESLGELKGIGSYRVSVSTVYRKAPGKHIRISFLPKDTENDRSSICTFGISEFANDLSEQGYDGRETTLPHREQWGFVRRSSINGLTFYVKAELYRAHNGSNKGDPCVGAIAIDAAREAK</sequence>
<organism evidence="1 2">
    <name type="scientific">Lysobacter firmicutimachus</name>
    <dbReference type="NCBI Taxonomy" id="1792846"/>
    <lineage>
        <taxon>Bacteria</taxon>
        <taxon>Pseudomonadati</taxon>
        <taxon>Pseudomonadota</taxon>
        <taxon>Gammaproteobacteria</taxon>
        <taxon>Lysobacterales</taxon>
        <taxon>Lysobacteraceae</taxon>
        <taxon>Lysobacter</taxon>
    </lineage>
</organism>
<evidence type="ECO:0008006" key="3">
    <source>
        <dbReference type="Google" id="ProtNLM"/>
    </source>
</evidence>
<name>A0ABU8D1V4_9GAMM</name>
<dbReference type="Proteomes" id="UP001387215">
    <property type="component" value="Unassembled WGS sequence"/>
</dbReference>
<comment type="caution">
    <text evidence="1">The sequence shown here is derived from an EMBL/GenBank/DDBJ whole genome shotgun (WGS) entry which is preliminary data.</text>
</comment>
<dbReference type="RefSeq" id="WP_141233364.1">
    <property type="nucleotide sequence ID" value="NZ_JBANDL010000002.1"/>
</dbReference>
<dbReference type="EMBL" id="JBANDL010000002">
    <property type="protein sequence ID" value="MEI2455008.1"/>
    <property type="molecule type" value="Genomic_DNA"/>
</dbReference>
<accession>A0ABU8D1V4</accession>
<proteinExistence type="predicted"/>
<evidence type="ECO:0000313" key="1">
    <source>
        <dbReference type="EMBL" id="MEI2455008.1"/>
    </source>
</evidence>
<reference evidence="1 2" key="1">
    <citation type="submission" date="2024-02" db="EMBL/GenBank/DDBJ databases">
        <title>Lysobacter Genome Sequencing and Mining.</title>
        <authorList>
            <person name="Bierman J."/>
            <person name="Walker M.C."/>
        </authorList>
    </citation>
    <scope>NUCLEOTIDE SEQUENCE [LARGE SCALE GENOMIC DNA]</scope>
    <source>
        <strain evidence="1 2">PB6250</strain>
    </source>
</reference>